<dbReference type="PANTHER" id="PTHR30349:SF90">
    <property type="entry name" value="TYROSINE RECOMBINASE XERD"/>
    <property type="match status" value="1"/>
</dbReference>
<dbReference type="Gene3D" id="1.10.150.130">
    <property type="match status" value="1"/>
</dbReference>
<evidence type="ECO:0000256" key="1">
    <source>
        <dbReference type="ARBA" id="ARBA00022908"/>
    </source>
</evidence>
<gene>
    <name evidence="7" type="ORF">GNZ13_22005</name>
</gene>
<dbReference type="PROSITE" id="PS51898">
    <property type="entry name" value="TYR_RECOMBINASE"/>
    <property type="match status" value="1"/>
</dbReference>
<keyword evidence="3" id="KW-0233">DNA recombination</keyword>
<dbReference type="GO" id="GO:0006310">
    <property type="term" value="P:DNA recombination"/>
    <property type="evidence" value="ECO:0007669"/>
    <property type="project" value="UniProtKB-KW"/>
</dbReference>
<dbReference type="Gene3D" id="1.10.443.10">
    <property type="entry name" value="Intergrase catalytic core"/>
    <property type="match status" value="1"/>
</dbReference>
<evidence type="ECO:0000256" key="4">
    <source>
        <dbReference type="PROSITE-ProRule" id="PRU01248"/>
    </source>
</evidence>
<dbReference type="PANTHER" id="PTHR30349">
    <property type="entry name" value="PHAGE INTEGRASE-RELATED"/>
    <property type="match status" value="1"/>
</dbReference>
<evidence type="ECO:0000259" key="5">
    <source>
        <dbReference type="PROSITE" id="PS51898"/>
    </source>
</evidence>
<evidence type="ECO:0000259" key="6">
    <source>
        <dbReference type="PROSITE" id="PS51900"/>
    </source>
</evidence>
<evidence type="ECO:0000313" key="7">
    <source>
        <dbReference type="EMBL" id="NPT57178.1"/>
    </source>
</evidence>
<feature type="domain" description="Tyr recombinase" evidence="5">
    <location>
        <begin position="216"/>
        <end position="401"/>
    </location>
</feature>
<dbReference type="GO" id="GO:0015074">
    <property type="term" value="P:DNA integration"/>
    <property type="evidence" value="ECO:0007669"/>
    <property type="project" value="UniProtKB-KW"/>
</dbReference>
<protein>
    <submittedName>
        <fullName evidence="7">Tyrosine-type recombinase/integrase</fullName>
    </submittedName>
</protein>
<proteinExistence type="predicted"/>
<sequence length="409" mass="46569">MPEPIARLEAHLREQRYSAEACKRSLCVAQRFFTYMQQHQVDIEQTRPVHVTAYLDYQLRRFRRSNGRYPKNLAAWRNWHRSGVQTLLRVVQGRWPPVAKPASPREAFHQQLCESFLSSLVTMRDLARGTLSVRQRVAQHFLESLGERGTEALLAKLTLTDVDRYVQSRASQLGRGALKNLVNALRSFLRYLHQHGWIALDLAPSLISPRLYTDESIPSAIRIREVELLLKAAREDRSPKGLRDYAIVLMLCTYGLRASEVARLRLEELDWRRECVRIRHTKTRSESMLPLLQPVGEAILEYLRNGRPQTAAREIFVRAVAPYRAIQGYAVYHIVVDRLHDAGVSVSGKQGPHALRHACAVSLLGAESSLKTIADVLGHRSLSSSKQYLKLSMDELREVALEVPTGSKS</sequence>
<keyword evidence="1" id="KW-0229">DNA integration</keyword>
<comment type="caution">
    <text evidence="7">The sequence shown here is derived from an EMBL/GenBank/DDBJ whole genome shotgun (WGS) entry which is preliminary data.</text>
</comment>
<dbReference type="InterPro" id="IPR013762">
    <property type="entry name" value="Integrase-like_cat_sf"/>
</dbReference>
<dbReference type="RefSeq" id="WP_172168040.1">
    <property type="nucleotide sequence ID" value="NZ_WOEZ01000117.1"/>
</dbReference>
<evidence type="ECO:0000256" key="2">
    <source>
        <dbReference type="ARBA" id="ARBA00023125"/>
    </source>
</evidence>
<dbReference type="AlphaFoldDB" id="A0A972SIQ0"/>
<reference evidence="7 8" key="1">
    <citation type="submission" date="2019-11" db="EMBL/GenBank/DDBJ databases">
        <title>Metabolism of dissolved organic matter in forest soils.</title>
        <authorList>
            <person name="Cyle K.T."/>
            <person name="Wilhelm R.C."/>
            <person name="Martinez C.E."/>
        </authorList>
    </citation>
    <scope>NUCLEOTIDE SEQUENCE [LARGE SCALE GENOMIC DNA]</scope>
    <source>
        <strain evidence="7 8">5N</strain>
    </source>
</reference>
<dbReference type="Pfam" id="PF00589">
    <property type="entry name" value="Phage_integrase"/>
    <property type="match status" value="1"/>
</dbReference>
<keyword evidence="8" id="KW-1185">Reference proteome</keyword>
<keyword evidence="2 4" id="KW-0238">DNA-binding</keyword>
<dbReference type="PROSITE" id="PS51900">
    <property type="entry name" value="CB"/>
    <property type="match status" value="1"/>
</dbReference>
<dbReference type="InterPro" id="IPR002104">
    <property type="entry name" value="Integrase_catalytic"/>
</dbReference>
<dbReference type="Proteomes" id="UP000655523">
    <property type="component" value="Unassembled WGS sequence"/>
</dbReference>
<dbReference type="InterPro" id="IPR050090">
    <property type="entry name" value="Tyrosine_recombinase_XerCD"/>
</dbReference>
<accession>A0A972SIQ0</accession>
<organism evidence="7 8">
    <name type="scientific">Paraburkholderia elongata</name>
    <dbReference type="NCBI Taxonomy" id="2675747"/>
    <lineage>
        <taxon>Bacteria</taxon>
        <taxon>Pseudomonadati</taxon>
        <taxon>Pseudomonadota</taxon>
        <taxon>Betaproteobacteria</taxon>
        <taxon>Burkholderiales</taxon>
        <taxon>Burkholderiaceae</taxon>
        <taxon>Paraburkholderia</taxon>
    </lineage>
</organism>
<evidence type="ECO:0000313" key="8">
    <source>
        <dbReference type="Proteomes" id="UP000655523"/>
    </source>
</evidence>
<evidence type="ECO:0000256" key="3">
    <source>
        <dbReference type="ARBA" id="ARBA00023172"/>
    </source>
</evidence>
<dbReference type="GO" id="GO:0003677">
    <property type="term" value="F:DNA binding"/>
    <property type="evidence" value="ECO:0007669"/>
    <property type="project" value="UniProtKB-UniRule"/>
</dbReference>
<dbReference type="SUPFAM" id="SSF56349">
    <property type="entry name" value="DNA breaking-rejoining enzymes"/>
    <property type="match status" value="1"/>
</dbReference>
<name>A0A972SIQ0_9BURK</name>
<dbReference type="EMBL" id="WOEZ01000117">
    <property type="protein sequence ID" value="NPT57178.1"/>
    <property type="molecule type" value="Genomic_DNA"/>
</dbReference>
<dbReference type="InterPro" id="IPR010998">
    <property type="entry name" value="Integrase_recombinase_N"/>
</dbReference>
<dbReference type="InterPro" id="IPR044068">
    <property type="entry name" value="CB"/>
</dbReference>
<feature type="domain" description="Core-binding (CB)" evidence="6">
    <location>
        <begin position="107"/>
        <end position="193"/>
    </location>
</feature>
<dbReference type="CDD" id="cd01188">
    <property type="entry name" value="INT_RitA_C_like"/>
    <property type="match status" value="1"/>
</dbReference>
<dbReference type="InterPro" id="IPR011010">
    <property type="entry name" value="DNA_brk_join_enz"/>
</dbReference>